<dbReference type="AlphaFoldDB" id="A0AAW1DFM3"/>
<comment type="caution">
    <text evidence="1">The sequence shown here is derived from an EMBL/GenBank/DDBJ whole genome shotgun (WGS) entry which is preliminary data.</text>
</comment>
<sequence length="96" mass="11445">MYAVHCLRKNWNSGVWIQTKWNHAVGLPTPFIETHRQHLPYWISWILTRKGRRKSKWLECLAMKKIIWPEGSQLGRGSNQKSGHYLMNLIHRLGLR</sequence>
<evidence type="ECO:0000313" key="1">
    <source>
        <dbReference type="EMBL" id="KAK9507210.1"/>
    </source>
</evidence>
<dbReference type="EMBL" id="JAPXFL010000004">
    <property type="protein sequence ID" value="KAK9507210.1"/>
    <property type="molecule type" value="Genomic_DNA"/>
</dbReference>
<gene>
    <name evidence="1" type="ORF">O3M35_007118</name>
</gene>
<dbReference type="Proteomes" id="UP001461498">
    <property type="component" value="Unassembled WGS sequence"/>
</dbReference>
<name>A0AAW1DFM3_9HEMI</name>
<proteinExistence type="predicted"/>
<keyword evidence="2" id="KW-1185">Reference proteome</keyword>
<organism evidence="1 2">
    <name type="scientific">Rhynocoris fuscipes</name>
    <dbReference type="NCBI Taxonomy" id="488301"/>
    <lineage>
        <taxon>Eukaryota</taxon>
        <taxon>Metazoa</taxon>
        <taxon>Ecdysozoa</taxon>
        <taxon>Arthropoda</taxon>
        <taxon>Hexapoda</taxon>
        <taxon>Insecta</taxon>
        <taxon>Pterygota</taxon>
        <taxon>Neoptera</taxon>
        <taxon>Paraneoptera</taxon>
        <taxon>Hemiptera</taxon>
        <taxon>Heteroptera</taxon>
        <taxon>Panheteroptera</taxon>
        <taxon>Cimicomorpha</taxon>
        <taxon>Reduviidae</taxon>
        <taxon>Harpactorinae</taxon>
        <taxon>Harpactorini</taxon>
        <taxon>Rhynocoris</taxon>
    </lineage>
</organism>
<reference evidence="1 2" key="1">
    <citation type="submission" date="2022-12" db="EMBL/GenBank/DDBJ databases">
        <title>Chromosome-level genome assembly of true bugs.</title>
        <authorList>
            <person name="Ma L."/>
            <person name="Li H."/>
        </authorList>
    </citation>
    <scope>NUCLEOTIDE SEQUENCE [LARGE SCALE GENOMIC DNA]</scope>
    <source>
        <strain evidence="1">Lab_2022b</strain>
    </source>
</reference>
<evidence type="ECO:0000313" key="2">
    <source>
        <dbReference type="Proteomes" id="UP001461498"/>
    </source>
</evidence>
<protein>
    <submittedName>
        <fullName evidence="1">Uncharacterized protein</fullName>
    </submittedName>
</protein>
<accession>A0AAW1DFM3</accession>